<gene>
    <name evidence="3" type="ORF">SOO65_01035</name>
</gene>
<dbReference type="InterPro" id="IPR007751">
    <property type="entry name" value="DUF676_lipase-like"/>
</dbReference>
<reference evidence="3 4" key="1">
    <citation type="submission" date="2023-11" db="EMBL/GenBank/DDBJ databases">
        <title>Peredibacter starrii A3.12.</title>
        <authorList>
            <person name="Mitchell R.J."/>
        </authorList>
    </citation>
    <scope>NUCLEOTIDE SEQUENCE [LARGE SCALE GENOMIC DNA]</scope>
    <source>
        <strain evidence="3 4">A3.12</strain>
    </source>
</reference>
<feature type="signal peptide" evidence="1">
    <location>
        <begin position="1"/>
        <end position="16"/>
    </location>
</feature>
<dbReference type="SUPFAM" id="SSF53474">
    <property type="entry name" value="alpha/beta-Hydrolases"/>
    <property type="match status" value="1"/>
</dbReference>
<keyword evidence="4" id="KW-1185">Reference proteome</keyword>
<name>A0AAX4HQD0_9BACT</name>
<evidence type="ECO:0000313" key="4">
    <source>
        <dbReference type="Proteomes" id="UP001324634"/>
    </source>
</evidence>
<feature type="chain" id="PRO_5043690996" evidence="1">
    <location>
        <begin position="17"/>
        <end position="402"/>
    </location>
</feature>
<protein>
    <submittedName>
        <fullName evidence="3">Alpha/beta fold hydrolase</fullName>
    </submittedName>
</protein>
<evidence type="ECO:0000256" key="1">
    <source>
        <dbReference type="SAM" id="SignalP"/>
    </source>
</evidence>
<dbReference type="RefSeq" id="WP_321395577.1">
    <property type="nucleotide sequence ID" value="NZ_CP139487.1"/>
</dbReference>
<feature type="domain" description="DUF676" evidence="2">
    <location>
        <begin position="59"/>
        <end position="137"/>
    </location>
</feature>
<dbReference type="AlphaFoldDB" id="A0AAX4HQD0"/>
<dbReference type="InterPro" id="IPR029058">
    <property type="entry name" value="AB_hydrolase_fold"/>
</dbReference>
<keyword evidence="1" id="KW-0732">Signal</keyword>
<evidence type="ECO:0000313" key="3">
    <source>
        <dbReference type="EMBL" id="WPU65326.1"/>
    </source>
</evidence>
<dbReference type="KEGG" id="psti:SOO65_01035"/>
<evidence type="ECO:0000259" key="2">
    <source>
        <dbReference type="Pfam" id="PF05057"/>
    </source>
</evidence>
<keyword evidence="3" id="KW-0378">Hydrolase</keyword>
<organism evidence="3 4">
    <name type="scientific">Peredibacter starrii</name>
    <dbReference type="NCBI Taxonomy" id="28202"/>
    <lineage>
        <taxon>Bacteria</taxon>
        <taxon>Pseudomonadati</taxon>
        <taxon>Bdellovibrionota</taxon>
        <taxon>Bacteriovoracia</taxon>
        <taxon>Bacteriovoracales</taxon>
        <taxon>Bacteriovoracaceae</taxon>
        <taxon>Peredibacter</taxon>
    </lineage>
</organism>
<sequence>MKFLFCFLFLTSFAFAECVSKNHIFLIHGIGGGKSTFGSLEKILNAQNECYQARSFEYDTGSDRTPKEFSQDFHKYVSSFPIAANDKISLVMHSQGGLVGTLWLNHLLTEKLELLKQVDAFVTLSTPFWGANTAHVGKVLFYSLPAKVETNPVSPFGRNELNEMSFGSATIHEMSQNLESIFASIPNLRPLAVAGMRRKPGPKLGEDDLIVPTYSMRPNRIYLKDDVQLFNRMARSPASFVETNEIPFVMVPADHIRLTQAGVAYIPEKCEKDLDCGHPSLKFILDQIKGNQIGKGSDYDLARFRFTMFVTNPENLDYENKDLTIEIGGLDKKTKVPLMERFTPKLGNAKLKEGLAFTFRGSTKELGTKSLEITLKYKNRAIKTYTAPIEAGRTTFLDVALK</sequence>
<dbReference type="Gene3D" id="3.40.50.1820">
    <property type="entry name" value="alpha/beta hydrolase"/>
    <property type="match status" value="1"/>
</dbReference>
<dbReference type="EMBL" id="CP139487">
    <property type="protein sequence ID" value="WPU65326.1"/>
    <property type="molecule type" value="Genomic_DNA"/>
</dbReference>
<dbReference type="Proteomes" id="UP001324634">
    <property type="component" value="Chromosome"/>
</dbReference>
<accession>A0AAX4HQD0</accession>
<dbReference type="Pfam" id="PF05057">
    <property type="entry name" value="DUF676"/>
    <property type="match status" value="1"/>
</dbReference>
<proteinExistence type="predicted"/>
<dbReference type="GO" id="GO:0016787">
    <property type="term" value="F:hydrolase activity"/>
    <property type="evidence" value="ECO:0007669"/>
    <property type="project" value="UniProtKB-KW"/>
</dbReference>